<keyword evidence="1" id="KW-0472">Membrane</keyword>
<keyword evidence="3" id="KW-1185">Reference proteome</keyword>
<dbReference type="AlphaFoldDB" id="A0A563U5C1"/>
<sequence length="164" mass="18360">MLVKKSNDRFLTAFVIIACICLVGIFCYVAIYFVVGISDTFPPIRVYNCSGRVSEFEAGIDKISKTEKNITYKITDTVGSKDNGFAMHMTIIITSAKRSIEYNIKYESNDTQTKLALIMANDWASKLGGYGIKADGMYELLSVFEKKIIYGLIKQGFVINQDES</sequence>
<evidence type="ECO:0000256" key="1">
    <source>
        <dbReference type="SAM" id="Phobius"/>
    </source>
</evidence>
<evidence type="ECO:0000313" key="2">
    <source>
        <dbReference type="EMBL" id="TWR26550.1"/>
    </source>
</evidence>
<name>A0A563U5C1_9SPHI</name>
<keyword evidence="1" id="KW-1133">Transmembrane helix</keyword>
<proteinExistence type="predicted"/>
<reference evidence="2 3" key="1">
    <citation type="submission" date="2019-07" db="EMBL/GenBank/DDBJ databases">
        <authorList>
            <person name="Kim J."/>
        </authorList>
    </citation>
    <scope>NUCLEOTIDE SEQUENCE [LARGE SCALE GENOMIC DNA]</scope>
    <source>
        <strain evidence="3">dk17</strain>
    </source>
</reference>
<protein>
    <submittedName>
        <fullName evidence="2">Uncharacterized protein</fullName>
    </submittedName>
</protein>
<keyword evidence="1" id="KW-0812">Transmembrane</keyword>
<dbReference type="RefSeq" id="WP_146382830.1">
    <property type="nucleotide sequence ID" value="NZ_VOEJ01000007.1"/>
</dbReference>
<gene>
    <name evidence="2" type="ORF">FPZ43_15465</name>
</gene>
<feature type="transmembrane region" description="Helical" evidence="1">
    <location>
        <begin position="12"/>
        <end position="35"/>
    </location>
</feature>
<organism evidence="2 3">
    <name type="scientific">Mucilaginibacter pallidiroseus</name>
    <dbReference type="NCBI Taxonomy" id="2599295"/>
    <lineage>
        <taxon>Bacteria</taxon>
        <taxon>Pseudomonadati</taxon>
        <taxon>Bacteroidota</taxon>
        <taxon>Sphingobacteriia</taxon>
        <taxon>Sphingobacteriales</taxon>
        <taxon>Sphingobacteriaceae</taxon>
        <taxon>Mucilaginibacter</taxon>
    </lineage>
</organism>
<evidence type="ECO:0000313" key="3">
    <source>
        <dbReference type="Proteomes" id="UP000320042"/>
    </source>
</evidence>
<accession>A0A563U5C1</accession>
<dbReference type="Proteomes" id="UP000320042">
    <property type="component" value="Unassembled WGS sequence"/>
</dbReference>
<dbReference type="EMBL" id="VOEJ01000007">
    <property type="protein sequence ID" value="TWR26550.1"/>
    <property type="molecule type" value="Genomic_DNA"/>
</dbReference>
<comment type="caution">
    <text evidence="2">The sequence shown here is derived from an EMBL/GenBank/DDBJ whole genome shotgun (WGS) entry which is preliminary data.</text>
</comment>